<dbReference type="HOGENOM" id="CLU_2575029_0_0_1"/>
<dbReference type="InParanoid" id="B2VW83"/>
<accession>B2VW83</accession>
<proteinExistence type="predicted"/>
<dbReference type="AlphaFoldDB" id="B2VW83"/>
<name>B2VW83_PYRTR</name>
<dbReference type="EMBL" id="DS231615">
    <property type="protein sequence ID" value="EDU40883.1"/>
    <property type="molecule type" value="Genomic_DNA"/>
</dbReference>
<evidence type="ECO:0000313" key="2">
    <source>
        <dbReference type="Proteomes" id="UP000001471"/>
    </source>
</evidence>
<evidence type="ECO:0000313" key="1">
    <source>
        <dbReference type="EMBL" id="EDU40883.1"/>
    </source>
</evidence>
<reference evidence="2" key="1">
    <citation type="journal article" date="2013" name="G3 (Bethesda)">
        <title>Comparative genomics of a plant-pathogenic fungus, Pyrenophora tritici-repentis, reveals transduplication and the impact of repeat elements on pathogenicity and population divergence.</title>
        <authorList>
            <person name="Manning V.A."/>
            <person name="Pandelova I."/>
            <person name="Dhillon B."/>
            <person name="Wilhelm L.J."/>
            <person name="Goodwin S.B."/>
            <person name="Berlin A.M."/>
            <person name="Figueroa M."/>
            <person name="Freitag M."/>
            <person name="Hane J.K."/>
            <person name="Henrissat B."/>
            <person name="Holman W.H."/>
            <person name="Kodira C.D."/>
            <person name="Martin J."/>
            <person name="Oliver R.P."/>
            <person name="Robbertse B."/>
            <person name="Schackwitz W."/>
            <person name="Schwartz D.C."/>
            <person name="Spatafora J.W."/>
            <person name="Turgeon B.G."/>
            <person name="Yandava C."/>
            <person name="Young S."/>
            <person name="Zhou S."/>
            <person name="Zeng Q."/>
            <person name="Grigoriev I.V."/>
            <person name="Ma L.-J."/>
            <person name="Ciuffetti L.M."/>
        </authorList>
    </citation>
    <scope>NUCLEOTIDE SEQUENCE [LARGE SCALE GENOMIC DNA]</scope>
    <source>
        <strain evidence="2">Pt-1C-BFP</strain>
    </source>
</reference>
<dbReference type="Proteomes" id="UP000001471">
    <property type="component" value="Unassembled WGS sequence"/>
</dbReference>
<gene>
    <name evidence="1" type="ORF">PTRG_01445</name>
</gene>
<protein>
    <submittedName>
        <fullName evidence="1">Uncharacterized protein</fullName>
    </submittedName>
</protein>
<organism evidence="1 2">
    <name type="scientific">Pyrenophora tritici-repentis (strain Pt-1C-BFP)</name>
    <name type="common">Wheat tan spot fungus</name>
    <name type="synonym">Drechslera tritici-repentis</name>
    <dbReference type="NCBI Taxonomy" id="426418"/>
    <lineage>
        <taxon>Eukaryota</taxon>
        <taxon>Fungi</taxon>
        <taxon>Dikarya</taxon>
        <taxon>Ascomycota</taxon>
        <taxon>Pezizomycotina</taxon>
        <taxon>Dothideomycetes</taxon>
        <taxon>Pleosporomycetidae</taxon>
        <taxon>Pleosporales</taxon>
        <taxon>Pleosporineae</taxon>
        <taxon>Pleosporaceae</taxon>
        <taxon>Pyrenophora</taxon>
    </lineage>
</organism>
<sequence length="81" mass="9996">MTYNCKQGERKLLCQERQNDLCRFWRRRRPRPSRPQSERRWEILWPKFCKEKKYRTLKSDTEEQERLNAIAAGRANNKPKS</sequence>